<dbReference type="GO" id="GO:0004602">
    <property type="term" value="F:glutathione peroxidase activity"/>
    <property type="evidence" value="ECO:0007669"/>
    <property type="project" value="TreeGrafter"/>
</dbReference>
<accession>A0AAX6MCC9</accession>
<gene>
    <name evidence="1" type="ORF">Daesc_008636</name>
</gene>
<sequence length="236" mass="25395">MPLAVSRRNKSHSIHPFLLGAINAGSGNKPPWTLPAKAVYGTYDSQRSLRAVGLANVSPPGDLMEAGRTQVALRALLYVKARFSTAAYLAVWRALLHAFWTLHKPPITPETLGQALAGIPASAASTASLARTTPSEVLGPGSKAEERLFSAAEVADILDAEKSPEYKNKLRETTQRALDQGAYGAPWLWVTDATTGRSEPFFGSDRWSHVYAFLGLPYRDVELLPPGTGKGSEAKL</sequence>
<dbReference type="AlphaFoldDB" id="A0AAX6MCC9"/>
<dbReference type="PANTHER" id="PTHR42943:SF13">
    <property type="entry name" value="GLUTATHIONE S-TRANSFERASE KAPPA-RELATED"/>
    <property type="match status" value="1"/>
</dbReference>
<dbReference type="GO" id="GO:0004364">
    <property type="term" value="F:glutathione transferase activity"/>
    <property type="evidence" value="ECO:0007669"/>
    <property type="project" value="TreeGrafter"/>
</dbReference>
<dbReference type="EMBL" id="JBANMG010000008">
    <property type="protein sequence ID" value="KAK6950310.1"/>
    <property type="molecule type" value="Genomic_DNA"/>
</dbReference>
<organism evidence="1 2">
    <name type="scientific">Daldinia eschscholtzii</name>
    <dbReference type="NCBI Taxonomy" id="292717"/>
    <lineage>
        <taxon>Eukaryota</taxon>
        <taxon>Fungi</taxon>
        <taxon>Dikarya</taxon>
        <taxon>Ascomycota</taxon>
        <taxon>Pezizomycotina</taxon>
        <taxon>Sordariomycetes</taxon>
        <taxon>Xylariomycetidae</taxon>
        <taxon>Xylariales</taxon>
        <taxon>Hypoxylaceae</taxon>
        <taxon>Daldinia</taxon>
    </lineage>
</organism>
<dbReference type="Gene3D" id="3.40.30.10">
    <property type="entry name" value="Glutaredoxin"/>
    <property type="match status" value="1"/>
</dbReference>
<dbReference type="GO" id="GO:0005739">
    <property type="term" value="C:mitochondrion"/>
    <property type="evidence" value="ECO:0007669"/>
    <property type="project" value="TreeGrafter"/>
</dbReference>
<evidence type="ECO:0000313" key="2">
    <source>
        <dbReference type="Proteomes" id="UP001369815"/>
    </source>
</evidence>
<proteinExistence type="predicted"/>
<dbReference type="GO" id="GO:0006749">
    <property type="term" value="P:glutathione metabolic process"/>
    <property type="evidence" value="ECO:0007669"/>
    <property type="project" value="TreeGrafter"/>
</dbReference>
<dbReference type="InterPro" id="IPR051924">
    <property type="entry name" value="GST_Kappa/NadH"/>
</dbReference>
<evidence type="ECO:0008006" key="3">
    <source>
        <dbReference type="Google" id="ProtNLM"/>
    </source>
</evidence>
<evidence type="ECO:0000313" key="1">
    <source>
        <dbReference type="EMBL" id="KAK6950310.1"/>
    </source>
</evidence>
<dbReference type="GO" id="GO:0005777">
    <property type="term" value="C:peroxisome"/>
    <property type="evidence" value="ECO:0007669"/>
    <property type="project" value="TreeGrafter"/>
</dbReference>
<dbReference type="InterPro" id="IPR036249">
    <property type="entry name" value="Thioredoxin-like_sf"/>
</dbReference>
<dbReference type="SUPFAM" id="SSF52833">
    <property type="entry name" value="Thioredoxin-like"/>
    <property type="match status" value="1"/>
</dbReference>
<reference evidence="1 2" key="1">
    <citation type="journal article" date="2024" name="Front Chem Biol">
        <title>Unveiling the potential of Daldinia eschscholtzii MFLUCC 19-0629 through bioactivity and bioinformatics studies for enhanced sustainable agriculture production.</title>
        <authorList>
            <person name="Brooks S."/>
            <person name="Weaver J.A."/>
            <person name="Klomchit A."/>
            <person name="Alharthi S.A."/>
            <person name="Onlamun T."/>
            <person name="Nurani R."/>
            <person name="Vong T.K."/>
            <person name="Alberti F."/>
            <person name="Greco C."/>
        </authorList>
    </citation>
    <scope>NUCLEOTIDE SEQUENCE [LARGE SCALE GENOMIC DNA]</scope>
    <source>
        <strain evidence="1">MFLUCC 19-0629</strain>
    </source>
</reference>
<protein>
    <recommendedName>
        <fullName evidence="3">Thioredoxin-like protein</fullName>
    </recommendedName>
</protein>
<dbReference type="Proteomes" id="UP001369815">
    <property type="component" value="Unassembled WGS sequence"/>
</dbReference>
<dbReference type="PANTHER" id="PTHR42943">
    <property type="entry name" value="GLUTATHIONE S-TRANSFERASE KAPPA"/>
    <property type="match status" value="1"/>
</dbReference>
<comment type="caution">
    <text evidence="1">The sequence shown here is derived from an EMBL/GenBank/DDBJ whole genome shotgun (WGS) entry which is preliminary data.</text>
</comment>
<name>A0AAX6MCC9_9PEZI</name>
<keyword evidence="2" id="KW-1185">Reference proteome</keyword>